<dbReference type="Proteomes" id="UP001299546">
    <property type="component" value="Unassembled WGS sequence"/>
</dbReference>
<evidence type="ECO:0000313" key="2">
    <source>
        <dbReference type="EMBL" id="MCB7385935.1"/>
    </source>
</evidence>
<keyword evidence="1" id="KW-1133">Transmembrane helix</keyword>
<keyword evidence="1" id="KW-0812">Transmembrane</keyword>
<feature type="transmembrane region" description="Helical" evidence="1">
    <location>
        <begin position="133"/>
        <end position="157"/>
    </location>
</feature>
<dbReference type="EMBL" id="JAJCIS010000001">
    <property type="protein sequence ID" value="MCB7385935.1"/>
    <property type="molecule type" value="Genomic_DNA"/>
</dbReference>
<comment type="caution">
    <text evidence="2">The sequence shown here is derived from an EMBL/GenBank/DDBJ whole genome shotgun (WGS) entry which is preliminary data.</text>
</comment>
<keyword evidence="1" id="KW-0472">Membrane</keyword>
<feature type="transmembrane region" description="Helical" evidence="1">
    <location>
        <begin position="37"/>
        <end position="58"/>
    </location>
</feature>
<dbReference type="RefSeq" id="WP_227183204.1">
    <property type="nucleotide sequence ID" value="NZ_JAJCIQ010000001.1"/>
</dbReference>
<evidence type="ECO:0000313" key="3">
    <source>
        <dbReference type="Proteomes" id="UP001299546"/>
    </source>
</evidence>
<name>A0ABS8DBY9_9FIRM</name>
<protein>
    <recommendedName>
        <fullName evidence="4">Integral membrane protein</fullName>
    </recommendedName>
</protein>
<keyword evidence="3" id="KW-1185">Reference proteome</keyword>
<accession>A0ABS8DBY9</accession>
<evidence type="ECO:0008006" key="4">
    <source>
        <dbReference type="Google" id="ProtNLM"/>
    </source>
</evidence>
<reference evidence="2 3" key="1">
    <citation type="submission" date="2021-10" db="EMBL/GenBank/DDBJ databases">
        <title>Collection of gut derived symbiotic bacterial strains cultured from healthy donors.</title>
        <authorList>
            <person name="Lin H."/>
            <person name="Littmann E."/>
            <person name="Kohout C."/>
            <person name="Pamer E.G."/>
        </authorList>
    </citation>
    <scope>NUCLEOTIDE SEQUENCE [LARGE SCALE GENOMIC DNA]</scope>
    <source>
        <strain evidence="2 3">DFI.1.165</strain>
    </source>
</reference>
<organism evidence="2 3">
    <name type="scientific">Bariatricus massiliensis</name>
    <dbReference type="NCBI Taxonomy" id="1745713"/>
    <lineage>
        <taxon>Bacteria</taxon>
        <taxon>Bacillati</taxon>
        <taxon>Bacillota</taxon>
        <taxon>Clostridia</taxon>
        <taxon>Lachnospirales</taxon>
        <taxon>Lachnospiraceae</taxon>
        <taxon>Bariatricus</taxon>
    </lineage>
</organism>
<evidence type="ECO:0000256" key="1">
    <source>
        <dbReference type="SAM" id="Phobius"/>
    </source>
</evidence>
<feature type="transmembrane region" description="Helical" evidence="1">
    <location>
        <begin position="101"/>
        <end position="121"/>
    </location>
</feature>
<gene>
    <name evidence="2" type="ORF">LIZ65_01430</name>
</gene>
<proteinExistence type="predicted"/>
<feature type="transmembrane region" description="Helical" evidence="1">
    <location>
        <begin position="189"/>
        <end position="210"/>
    </location>
</feature>
<sequence length="220" mass="25075">MKKYEKFFFMLGLILCASEIGKQLLLTFSVNAGVYDWWHFPFQLCSLPMYLLTALPFLKSNTAKDTILTFLMTFSLLGGIAVFFDTSGMRYPLLLLTVHSYVWHILLIAIGICSALLCLHLPAKDSRGPRLPWLRFFYTVLLYGFFCLTATAINLVVTPFRNINMFYINPAYPMEQVFFENIAHRIGNAAGIAAYILATILGSALLFAFWRTLGKRMARH</sequence>
<feature type="transmembrane region" description="Helical" evidence="1">
    <location>
        <begin position="70"/>
        <end position="89"/>
    </location>
</feature>